<evidence type="ECO:0000313" key="2">
    <source>
        <dbReference type="Proteomes" id="UP000789901"/>
    </source>
</evidence>
<accession>A0ABN7W8D7</accession>
<comment type="caution">
    <text evidence="1">The sequence shown here is derived from an EMBL/GenBank/DDBJ whole genome shotgun (WGS) entry which is preliminary data.</text>
</comment>
<gene>
    <name evidence="1" type="ORF">GMARGA_LOCUS27730</name>
</gene>
<dbReference type="Proteomes" id="UP000789901">
    <property type="component" value="Unassembled WGS sequence"/>
</dbReference>
<name>A0ABN7W8D7_GIGMA</name>
<dbReference type="EMBL" id="CAJVQB010034346">
    <property type="protein sequence ID" value="CAG8821041.1"/>
    <property type="molecule type" value="Genomic_DNA"/>
</dbReference>
<proteinExistence type="predicted"/>
<feature type="non-terminal residue" evidence="1">
    <location>
        <position position="1"/>
    </location>
</feature>
<sequence length="81" mass="9540">AFVNINDIEKACEWFTEFQLWSKTTMPEIKGFEIKKKQLLFRELCHCIHSNKVKEKQGHCELKNPNSSQARNTYCSATIYL</sequence>
<evidence type="ECO:0000313" key="1">
    <source>
        <dbReference type="EMBL" id="CAG8821041.1"/>
    </source>
</evidence>
<protein>
    <submittedName>
        <fullName evidence="1">30759_t:CDS:1</fullName>
    </submittedName>
</protein>
<keyword evidence="2" id="KW-1185">Reference proteome</keyword>
<organism evidence="1 2">
    <name type="scientific">Gigaspora margarita</name>
    <dbReference type="NCBI Taxonomy" id="4874"/>
    <lineage>
        <taxon>Eukaryota</taxon>
        <taxon>Fungi</taxon>
        <taxon>Fungi incertae sedis</taxon>
        <taxon>Mucoromycota</taxon>
        <taxon>Glomeromycotina</taxon>
        <taxon>Glomeromycetes</taxon>
        <taxon>Diversisporales</taxon>
        <taxon>Gigasporaceae</taxon>
        <taxon>Gigaspora</taxon>
    </lineage>
</organism>
<reference evidence="1 2" key="1">
    <citation type="submission" date="2021-06" db="EMBL/GenBank/DDBJ databases">
        <authorList>
            <person name="Kallberg Y."/>
            <person name="Tangrot J."/>
            <person name="Rosling A."/>
        </authorList>
    </citation>
    <scope>NUCLEOTIDE SEQUENCE [LARGE SCALE GENOMIC DNA]</scope>
    <source>
        <strain evidence="1 2">120-4 pot B 10/14</strain>
    </source>
</reference>